<dbReference type="InterPro" id="IPR025564">
    <property type="entry name" value="CAAD_dom"/>
</dbReference>
<evidence type="ECO:0000313" key="4">
    <source>
        <dbReference type="EMBL" id="KAG2484049.1"/>
    </source>
</evidence>
<evidence type="ECO:0000313" key="5">
    <source>
        <dbReference type="Proteomes" id="UP000612055"/>
    </source>
</evidence>
<keyword evidence="2" id="KW-1133">Transmembrane helix</keyword>
<feature type="transmembrane region" description="Helical" evidence="2">
    <location>
        <begin position="28"/>
        <end position="48"/>
    </location>
</feature>
<dbReference type="PANTHER" id="PTHR33222">
    <property type="match status" value="1"/>
</dbReference>
<evidence type="ECO:0000259" key="3">
    <source>
        <dbReference type="Pfam" id="PF14159"/>
    </source>
</evidence>
<organism evidence="4 5">
    <name type="scientific">Edaphochlamys debaryana</name>
    <dbReference type="NCBI Taxonomy" id="47281"/>
    <lineage>
        <taxon>Eukaryota</taxon>
        <taxon>Viridiplantae</taxon>
        <taxon>Chlorophyta</taxon>
        <taxon>core chlorophytes</taxon>
        <taxon>Chlorophyceae</taxon>
        <taxon>CS clade</taxon>
        <taxon>Chlamydomonadales</taxon>
        <taxon>Chlamydomonadales incertae sedis</taxon>
        <taxon>Edaphochlamys</taxon>
    </lineage>
</organism>
<dbReference type="Proteomes" id="UP000612055">
    <property type="component" value="Unassembled WGS sequence"/>
</dbReference>
<comment type="caution">
    <text evidence="4">The sequence shown here is derived from an EMBL/GenBank/DDBJ whole genome shotgun (WGS) entry which is preliminary data.</text>
</comment>
<dbReference type="OrthoDB" id="2014299at2759"/>
<feature type="domain" description="Cyanobacterial aminoacyl-tRNA synthetase CAAD" evidence="3">
    <location>
        <begin position="15"/>
        <end position="99"/>
    </location>
</feature>
<dbReference type="InterPro" id="IPR033344">
    <property type="entry name" value="CURT1"/>
</dbReference>
<dbReference type="GO" id="GO:0016020">
    <property type="term" value="C:membrane"/>
    <property type="evidence" value="ECO:0007669"/>
    <property type="project" value="UniProtKB-SubCell"/>
</dbReference>
<comment type="subcellular location">
    <subcellularLocation>
        <location evidence="1">Membrane</location>
        <topology evidence="1">Multi-pass membrane protein</topology>
    </subcellularLocation>
</comment>
<dbReference type="PANTHER" id="PTHR33222:SF4">
    <property type="entry name" value="PROTEIN CURVATURE THYLAKOID 1A, CHLOROPLASTIC"/>
    <property type="match status" value="1"/>
</dbReference>
<dbReference type="EMBL" id="JAEHOE010000159">
    <property type="protein sequence ID" value="KAG2484049.1"/>
    <property type="molecule type" value="Genomic_DNA"/>
</dbReference>
<proteinExistence type="predicted"/>
<keyword evidence="5" id="KW-1185">Reference proteome</keyword>
<accession>A0A835XIH7</accession>
<name>A0A835XIH7_9CHLO</name>
<keyword evidence="2" id="KW-0472">Membrane</keyword>
<evidence type="ECO:0000256" key="2">
    <source>
        <dbReference type="SAM" id="Phobius"/>
    </source>
</evidence>
<dbReference type="GO" id="GO:0009579">
    <property type="term" value="C:thylakoid"/>
    <property type="evidence" value="ECO:0007669"/>
    <property type="project" value="InterPro"/>
</dbReference>
<keyword evidence="2" id="KW-0812">Transmembrane</keyword>
<protein>
    <recommendedName>
        <fullName evidence="3">Cyanobacterial aminoacyl-tRNA synthetase CAAD domain-containing protein</fullName>
    </recommendedName>
</protein>
<sequence length="101" mass="10905">MAKLQSSANEAVAWVKARWEATSDSEKPAAIAIIIGVIVAQIAIGATIDVVDRIPVVSDLLELLGLAVTLYWTYRLTTDEDERDNVKTTVSGFLDKVTGSK</sequence>
<dbReference type="AlphaFoldDB" id="A0A835XIH7"/>
<gene>
    <name evidence="4" type="ORF">HYH03_017139</name>
</gene>
<reference evidence="4" key="1">
    <citation type="journal article" date="2020" name="bioRxiv">
        <title>Comparative genomics of Chlamydomonas.</title>
        <authorList>
            <person name="Craig R.J."/>
            <person name="Hasan A.R."/>
            <person name="Ness R.W."/>
            <person name="Keightley P.D."/>
        </authorList>
    </citation>
    <scope>NUCLEOTIDE SEQUENCE</scope>
    <source>
        <strain evidence="4">CCAP 11/70</strain>
    </source>
</reference>
<dbReference type="Pfam" id="PF14159">
    <property type="entry name" value="CAAD"/>
    <property type="match status" value="1"/>
</dbReference>
<evidence type="ECO:0000256" key="1">
    <source>
        <dbReference type="ARBA" id="ARBA00004141"/>
    </source>
</evidence>